<dbReference type="Proteomes" id="UP000011761">
    <property type="component" value="Unassembled WGS sequence"/>
</dbReference>
<dbReference type="AlphaFoldDB" id="M2NN68"/>
<dbReference type="RefSeq" id="XP_007671855.1">
    <property type="nucleotide sequence ID" value="XM_007673665.1"/>
</dbReference>
<dbReference type="GeneID" id="19110838"/>
<sequence>MTYASTEAARHRSGQGVQSCPMLDGLAKISGRDMQHADSARLPSPRLALCSLTATLQWLNSGDT</sequence>
<dbReference type="HOGENOM" id="CLU_2867309_0_0_1"/>
<feature type="region of interest" description="Disordered" evidence="1">
    <location>
        <begin position="1"/>
        <end position="20"/>
    </location>
</feature>
<keyword evidence="3" id="KW-1185">Reference proteome</keyword>
<reference evidence="2 3" key="1">
    <citation type="journal article" date="2012" name="PLoS Pathog.">
        <title>Diverse lifestyles and strategies of plant pathogenesis encoded in the genomes of eighteen Dothideomycetes fungi.</title>
        <authorList>
            <person name="Ohm R.A."/>
            <person name="Feau N."/>
            <person name="Henrissat B."/>
            <person name="Schoch C.L."/>
            <person name="Horwitz B.A."/>
            <person name="Barry K.W."/>
            <person name="Condon B.J."/>
            <person name="Copeland A.C."/>
            <person name="Dhillon B."/>
            <person name="Glaser F."/>
            <person name="Hesse C.N."/>
            <person name="Kosti I."/>
            <person name="LaButti K."/>
            <person name="Lindquist E.A."/>
            <person name="Lucas S."/>
            <person name="Salamov A.A."/>
            <person name="Bradshaw R.E."/>
            <person name="Ciuffetti L."/>
            <person name="Hamelin R.C."/>
            <person name="Kema G.H.J."/>
            <person name="Lawrence C."/>
            <person name="Scott J.A."/>
            <person name="Spatafora J.W."/>
            <person name="Turgeon B.G."/>
            <person name="de Wit P.J.G.M."/>
            <person name="Zhong S."/>
            <person name="Goodwin S.B."/>
            <person name="Grigoriev I.V."/>
        </authorList>
    </citation>
    <scope>NUCLEOTIDE SEQUENCE [LARGE SCALE GENOMIC DNA]</scope>
    <source>
        <strain evidence="2 3">UAMH 10762</strain>
    </source>
</reference>
<evidence type="ECO:0000256" key="1">
    <source>
        <dbReference type="SAM" id="MobiDB-lite"/>
    </source>
</evidence>
<gene>
    <name evidence="2" type="ORF">BAUCODRAFT_29023</name>
</gene>
<protein>
    <submittedName>
        <fullName evidence="2">Uncharacterized protein</fullName>
    </submittedName>
</protein>
<evidence type="ECO:0000313" key="2">
    <source>
        <dbReference type="EMBL" id="EMD00671.1"/>
    </source>
</evidence>
<proteinExistence type="predicted"/>
<evidence type="ECO:0000313" key="3">
    <source>
        <dbReference type="Proteomes" id="UP000011761"/>
    </source>
</evidence>
<dbReference type="EMBL" id="KB445550">
    <property type="protein sequence ID" value="EMD00671.1"/>
    <property type="molecule type" value="Genomic_DNA"/>
</dbReference>
<organism evidence="2 3">
    <name type="scientific">Baudoinia panamericana (strain UAMH 10762)</name>
    <name type="common">Angels' share fungus</name>
    <name type="synonym">Baudoinia compniacensis (strain UAMH 10762)</name>
    <dbReference type="NCBI Taxonomy" id="717646"/>
    <lineage>
        <taxon>Eukaryota</taxon>
        <taxon>Fungi</taxon>
        <taxon>Dikarya</taxon>
        <taxon>Ascomycota</taxon>
        <taxon>Pezizomycotina</taxon>
        <taxon>Dothideomycetes</taxon>
        <taxon>Dothideomycetidae</taxon>
        <taxon>Mycosphaerellales</taxon>
        <taxon>Teratosphaeriaceae</taxon>
        <taxon>Baudoinia</taxon>
    </lineage>
</organism>
<name>M2NN68_BAUPA</name>
<accession>M2NN68</accession>
<dbReference type="KEGG" id="bcom:BAUCODRAFT_29023"/>